<dbReference type="SUPFAM" id="SSF55797">
    <property type="entry name" value="PR-1-like"/>
    <property type="match status" value="1"/>
</dbReference>
<feature type="compositionally biased region" description="Low complexity" evidence="1">
    <location>
        <begin position="51"/>
        <end position="71"/>
    </location>
</feature>
<dbReference type="SUPFAM" id="SSF48371">
    <property type="entry name" value="ARM repeat"/>
    <property type="match status" value="1"/>
</dbReference>
<dbReference type="Pfam" id="PF00188">
    <property type="entry name" value="CAP"/>
    <property type="match status" value="1"/>
</dbReference>
<feature type="signal peptide" evidence="2">
    <location>
        <begin position="1"/>
        <end position="19"/>
    </location>
</feature>
<dbReference type="InterPro" id="IPR035940">
    <property type="entry name" value="CAP_sf"/>
</dbReference>
<dbReference type="EMBL" id="JALLPJ020001114">
    <property type="protein sequence ID" value="KAL3776154.1"/>
    <property type="molecule type" value="Genomic_DNA"/>
</dbReference>
<organism evidence="4 5">
    <name type="scientific">Cyclotella atomus</name>
    <dbReference type="NCBI Taxonomy" id="382360"/>
    <lineage>
        <taxon>Eukaryota</taxon>
        <taxon>Sar</taxon>
        <taxon>Stramenopiles</taxon>
        <taxon>Ochrophyta</taxon>
        <taxon>Bacillariophyta</taxon>
        <taxon>Coscinodiscophyceae</taxon>
        <taxon>Thalassiosirophycidae</taxon>
        <taxon>Stephanodiscales</taxon>
        <taxon>Stephanodiscaceae</taxon>
        <taxon>Cyclotella</taxon>
    </lineage>
</organism>
<keyword evidence="2" id="KW-0732">Signal</keyword>
<dbReference type="Proteomes" id="UP001530400">
    <property type="component" value="Unassembled WGS sequence"/>
</dbReference>
<dbReference type="InterPro" id="IPR016024">
    <property type="entry name" value="ARM-type_fold"/>
</dbReference>
<dbReference type="InterPro" id="IPR011989">
    <property type="entry name" value="ARM-like"/>
</dbReference>
<reference evidence="4 5" key="1">
    <citation type="submission" date="2024-10" db="EMBL/GenBank/DDBJ databases">
        <title>Updated reference genomes for cyclostephanoid diatoms.</title>
        <authorList>
            <person name="Roberts W.R."/>
            <person name="Alverson A.J."/>
        </authorList>
    </citation>
    <scope>NUCLEOTIDE SEQUENCE [LARGE SCALE GENOMIC DNA]</scope>
    <source>
        <strain evidence="4 5">AJA010-31</strain>
    </source>
</reference>
<dbReference type="Gene3D" id="3.40.33.10">
    <property type="entry name" value="CAP"/>
    <property type="match status" value="1"/>
</dbReference>
<feature type="chain" id="PRO_5044875227" description="SCP domain-containing protein" evidence="2">
    <location>
        <begin position="20"/>
        <end position="1047"/>
    </location>
</feature>
<proteinExistence type="predicted"/>
<dbReference type="AlphaFoldDB" id="A0ABD3NJI3"/>
<keyword evidence="5" id="KW-1185">Reference proteome</keyword>
<accession>A0ABD3NJI3</accession>
<comment type="caution">
    <text evidence="4">The sequence shown here is derived from an EMBL/GenBank/DDBJ whole genome shotgun (WGS) entry which is preliminary data.</text>
</comment>
<dbReference type="InterPro" id="IPR014044">
    <property type="entry name" value="CAP_dom"/>
</dbReference>
<gene>
    <name evidence="4" type="ORF">ACHAWO_004475</name>
</gene>
<evidence type="ECO:0000313" key="5">
    <source>
        <dbReference type="Proteomes" id="UP001530400"/>
    </source>
</evidence>
<evidence type="ECO:0000259" key="3">
    <source>
        <dbReference type="SMART" id="SM00198"/>
    </source>
</evidence>
<evidence type="ECO:0000256" key="2">
    <source>
        <dbReference type="SAM" id="SignalP"/>
    </source>
</evidence>
<feature type="region of interest" description="Disordered" evidence="1">
    <location>
        <begin position="48"/>
        <end position="73"/>
    </location>
</feature>
<evidence type="ECO:0000256" key="1">
    <source>
        <dbReference type="SAM" id="MobiDB-lite"/>
    </source>
</evidence>
<dbReference type="PANTHER" id="PTHR10334">
    <property type="entry name" value="CYSTEINE-RICH SECRETORY PROTEIN-RELATED"/>
    <property type="match status" value="1"/>
</dbReference>
<name>A0ABD3NJI3_9STRA</name>
<evidence type="ECO:0000313" key="4">
    <source>
        <dbReference type="EMBL" id="KAL3776154.1"/>
    </source>
</evidence>
<dbReference type="InterPro" id="IPR001283">
    <property type="entry name" value="CRISP-related"/>
</dbReference>
<feature type="domain" description="SCP" evidence="3">
    <location>
        <begin position="179"/>
        <end position="330"/>
    </location>
</feature>
<dbReference type="SMART" id="SM00198">
    <property type="entry name" value="SCP"/>
    <property type="match status" value="1"/>
</dbReference>
<dbReference type="FunFam" id="3.40.33.10:FF:000061">
    <property type="entry name" value="Uncharacterized protein"/>
    <property type="match status" value="1"/>
</dbReference>
<sequence length="1047" mass="116636">MKTSVLLSTLLFSAVRVEGHLRSSGRSLSNGNSTLSNDGLTSLIFEDDQSDSNASDDSIVTSNNTRTRSTNDCSSGQRELIIKIKTDMFGWETSWVLKGNGVTKRSPSYESNQEYTHQYCLNIGMYRFTMKDLFEEFNGYYKVFVQDANGYRVAVAGTNFGSKVQHIIDVGQTESVMTERDVLYLEAHNTRRMDWHARYNKEYVPLRWSQGLKDSSMEYAIKLLDTCTTGTPDHDPNNPFGENLARNKGSGSWGQLYSPDKILNRFVEREVGLPWARNGHLTNALWRATKYVGCAEAEKSYPVKNSRGVEIMNTCRVQVCRYAKPGNCGMAKFKSSQGKVDWETAMMQDDSPCRTFAMGTAYCTTQQLLSDPVKHAVRQCVLQLVVKGYIPTIHELHQMITSYSGSSAIQMSYISSIETLSPTQVELIQDISLQTNAAALLSKIGRMDLPLKFHELIPSLVSGVQYSEEAIRHPSTLQSSHGMVRSIQLNIMGALEALFVRTILKYGLAPSLDSDFNDGGMLKYALSTSRAVSALLVSSCSKLLEEASAVVENSLSMIDKFLAHWLPRLLYEVKSSTTALRNDDDIIELTSIHCNIIVELQSSHQAFQKYIGPFLVLFYDSFNNVFGADSAAASVQIPQALERLTISFLACLANAASSENGAAICEGFFTPTRVQSLTRQALLLFSCHLYITDTTLTEEEDTDREYWLNNPEGFYLLNIPIISGSYKDQDTVRCIYPAISDQFRSSCWAAPSDETLIASMPLGYNKTNADLAQQLILQYDVIYTGFGLAGEMIENDTFSFNSFFHAILGPGLSLLLGIALKMKGTLPVITRRFLWLISCYAHKVDMNISSPYHPVSLLVSVLYGSQNDACIRLTAVQSLEALLPYCEERPDLMQSIVEHVIPSVYDLTGHCSEVENRQICLELISTLIAYVTVAEGELSNNTLDAIASPLTCIWTNAVDQNLLLKRNVLGILSSIASYVGPNQAPILHPMALPMINDSFQSVDCVFLVEEALKLWFTLLRLSKEYDTNLRKLFIHLAKLSNESEHTA</sequence>
<protein>
    <recommendedName>
        <fullName evidence="3">SCP domain-containing protein</fullName>
    </recommendedName>
</protein>
<dbReference type="Gene3D" id="1.25.10.10">
    <property type="entry name" value="Leucine-rich Repeat Variant"/>
    <property type="match status" value="1"/>
</dbReference>